<organism evidence="1 2">
    <name type="scientific">Thermocoleostomius sinensis A174</name>
    <dbReference type="NCBI Taxonomy" id="2016057"/>
    <lineage>
        <taxon>Bacteria</taxon>
        <taxon>Bacillati</taxon>
        <taxon>Cyanobacteriota</taxon>
        <taxon>Cyanophyceae</taxon>
        <taxon>Oculatellales</taxon>
        <taxon>Oculatellaceae</taxon>
        <taxon>Thermocoleostomius</taxon>
    </lineage>
</organism>
<evidence type="ECO:0000313" key="1">
    <source>
        <dbReference type="EMBL" id="WAL61524.1"/>
    </source>
</evidence>
<gene>
    <name evidence="1" type="ORF">OXH18_05920</name>
</gene>
<sequence>MPSLNDSWQQQHQQRKQALTQRKQEVCQLLTRYREMRQVTALQQQRQRQSLRQTLARHHYHRQYVAQQAHVARLTEVKVRRQEMQNYLTDISLVRQIQTEELQQKLAQSRAVRTAVMQTLFQDFAEFRVELQQFRLQLSMTVWGRSTSAS</sequence>
<proteinExistence type="predicted"/>
<dbReference type="EMBL" id="CP113797">
    <property type="protein sequence ID" value="WAL61524.1"/>
    <property type="molecule type" value="Genomic_DNA"/>
</dbReference>
<dbReference type="AlphaFoldDB" id="A0A9E8ZDW5"/>
<protein>
    <recommendedName>
        <fullName evidence="3">Gas vesicle protein GvpC</fullName>
    </recommendedName>
</protein>
<dbReference type="Proteomes" id="UP001163152">
    <property type="component" value="Chromosome"/>
</dbReference>
<evidence type="ECO:0000313" key="2">
    <source>
        <dbReference type="Proteomes" id="UP001163152"/>
    </source>
</evidence>
<keyword evidence="2" id="KW-1185">Reference proteome</keyword>
<name>A0A9E8ZDW5_9CYAN</name>
<evidence type="ECO:0008006" key="3">
    <source>
        <dbReference type="Google" id="ProtNLM"/>
    </source>
</evidence>
<dbReference type="KEGG" id="tsin:OXH18_05920"/>
<dbReference type="RefSeq" id="WP_268611513.1">
    <property type="nucleotide sequence ID" value="NZ_CP113797.1"/>
</dbReference>
<accession>A0A9E8ZDW5</accession>
<reference evidence="1" key="1">
    <citation type="submission" date="2022-12" db="EMBL/GenBank/DDBJ databases">
        <title>Polyphasic identification of a Novel Hot-Spring Cyanobacterium Ocullathermofonsia sinensis gen nov. sp. nov. and Genomic Insights on its Adaptations to the Thermal Habitat.</title>
        <authorList>
            <person name="Daroch M."/>
            <person name="Tang J."/>
            <person name="Jiang Y."/>
        </authorList>
    </citation>
    <scope>NUCLEOTIDE SEQUENCE</scope>
    <source>
        <strain evidence="1">PKUAC-SCTA174</strain>
    </source>
</reference>